<gene>
    <name evidence="2" type="ORF">HYPSUDRAFT_196006</name>
</gene>
<dbReference type="Proteomes" id="UP000054270">
    <property type="component" value="Unassembled WGS sequence"/>
</dbReference>
<organism evidence="2 3">
    <name type="scientific">Hypholoma sublateritium (strain FD-334 SS-4)</name>
    <dbReference type="NCBI Taxonomy" id="945553"/>
    <lineage>
        <taxon>Eukaryota</taxon>
        <taxon>Fungi</taxon>
        <taxon>Dikarya</taxon>
        <taxon>Basidiomycota</taxon>
        <taxon>Agaricomycotina</taxon>
        <taxon>Agaricomycetes</taxon>
        <taxon>Agaricomycetidae</taxon>
        <taxon>Agaricales</taxon>
        <taxon>Agaricineae</taxon>
        <taxon>Strophariaceae</taxon>
        <taxon>Hypholoma</taxon>
    </lineage>
</organism>
<feature type="compositionally biased region" description="Polar residues" evidence="1">
    <location>
        <begin position="191"/>
        <end position="207"/>
    </location>
</feature>
<evidence type="ECO:0000313" key="3">
    <source>
        <dbReference type="Proteomes" id="UP000054270"/>
    </source>
</evidence>
<protein>
    <submittedName>
        <fullName evidence="2">Uncharacterized protein</fullName>
    </submittedName>
</protein>
<sequence>MAPTLRSSSTNTTPTTTPTRKVPQCSQCKRARAGHPRSGCPFADSPQMSKMGAVDNSGHLTDALGSMLIGTPGPALDEDDDVKVAVRNRRRPSQPPLVRNETLLSLSTNSKEIVDRLSQPGAFDDDGDKHEVASKGARIVRWQEVVSAVVANSDPAKRTMKSKTPARSPMPGTLIPPSPDSSFMSSTSASFLKQESPSANSMRTPSEQPAPGPADSEEHALSSDDGATSEATVTRRRAAPLTRTMSAVERDVFVSRLSGEAPATIYIIPKADVDAIVKQAVSLKFITELVMSEDDDDPNALIILGREEKAVQTLLRKVETENRKAQVGKAKGSSTLRAAAGAAVVGAVGAWAGLAFT</sequence>
<proteinExistence type="predicted"/>
<dbReference type="OrthoDB" id="3263613at2759"/>
<reference evidence="3" key="1">
    <citation type="submission" date="2014-04" db="EMBL/GenBank/DDBJ databases">
        <title>Evolutionary Origins and Diversification of the Mycorrhizal Mutualists.</title>
        <authorList>
            <consortium name="DOE Joint Genome Institute"/>
            <consortium name="Mycorrhizal Genomics Consortium"/>
            <person name="Kohler A."/>
            <person name="Kuo A."/>
            <person name="Nagy L.G."/>
            <person name="Floudas D."/>
            <person name="Copeland A."/>
            <person name="Barry K.W."/>
            <person name="Cichocki N."/>
            <person name="Veneault-Fourrey C."/>
            <person name="LaButti K."/>
            <person name="Lindquist E.A."/>
            <person name="Lipzen A."/>
            <person name="Lundell T."/>
            <person name="Morin E."/>
            <person name="Murat C."/>
            <person name="Riley R."/>
            <person name="Ohm R."/>
            <person name="Sun H."/>
            <person name="Tunlid A."/>
            <person name="Henrissat B."/>
            <person name="Grigoriev I.V."/>
            <person name="Hibbett D.S."/>
            <person name="Martin F."/>
        </authorList>
    </citation>
    <scope>NUCLEOTIDE SEQUENCE [LARGE SCALE GENOMIC DNA]</scope>
    <source>
        <strain evidence="3">FD-334 SS-4</strain>
    </source>
</reference>
<evidence type="ECO:0000313" key="2">
    <source>
        <dbReference type="EMBL" id="KJA29641.1"/>
    </source>
</evidence>
<feature type="region of interest" description="Disordered" evidence="1">
    <location>
        <begin position="153"/>
        <end position="238"/>
    </location>
</feature>
<keyword evidence="3" id="KW-1185">Reference proteome</keyword>
<dbReference type="STRING" id="945553.A0A0D2PN19"/>
<feature type="compositionally biased region" description="Low complexity" evidence="1">
    <location>
        <begin position="180"/>
        <end position="190"/>
    </location>
</feature>
<feature type="region of interest" description="Disordered" evidence="1">
    <location>
        <begin position="1"/>
        <end position="55"/>
    </location>
</feature>
<dbReference type="AlphaFoldDB" id="A0A0D2PN19"/>
<name>A0A0D2PN19_HYPSF</name>
<dbReference type="EMBL" id="KN817518">
    <property type="protein sequence ID" value="KJA29641.1"/>
    <property type="molecule type" value="Genomic_DNA"/>
</dbReference>
<evidence type="ECO:0000256" key="1">
    <source>
        <dbReference type="SAM" id="MobiDB-lite"/>
    </source>
</evidence>
<feature type="compositionally biased region" description="Low complexity" evidence="1">
    <location>
        <begin position="1"/>
        <end position="19"/>
    </location>
</feature>
<dbReference type="OMA" id="GHPRQGC"/>
<accession>A0A0D2PN19</accession>